<evidence type="ECO:0000313" key="2">
    <source>
        <dbReference type="Proteomes" id="UP000649829"/>
    </source>
</evidence>
<sequence length="46" mass="5538">MLRLPDEMLKAMQVRPQEIRVKPERKPWRWPAWVKAKPAGTRPRMA</sequence>
<organism evidence="1 2">
    <name type="scientific">Pseudooceanicola nanhaiensis</name>
    <dbReference type="NCBI Taxonomy" id="375761"/>
    <lineage>
        <taxon>Bacteria</taxon>
        <taxon>Pseudomonadati</taxon>
        <taxon>Pseudomonadota</taxon>
        <taxon>Alphaproteobacteria</taxon>
        <taxon>Rhodobacterales</taxon>
        <taxon>Paracoccaceae</taxon>
        <taxon>Pseudooceanicola</taxon>
    </lineage>
</organism>
<comment type="caution">
    <text evidence="1">The sequence shown here is derived from an EMBL/GenBank/DDBJ whole genome shotgun (WGS) entry which is preliminary data.</text>
</comment>
<name>A0A917T4V5_9RHOB</name>
<dbReference type="AlphaFoldDB" id="A0A917T4V5"/>
<reference evidence="1" key="1">
    <citation type="journal article" date="2014" name="Int. J. Syst. Evol. Microbiol.">
        <title>Complete genome sequence of Corynebacterium casei LMG S-19264T (=DSM 44701T), isolated from a smear-ripened cheese.</title>
        <authorList>
            <consortium name="US DOE Joint Genome Institute (JGI-PGF)"/>
            <person name="Walter F."/>
            <person name="Albersmeier A."/>
            <person name="Kalinowski J."/>
            <person name="Ruckert C."/>
        </authorList>
    </citation>
    <scope>NUCLEOTIDE SEQUENCE</scope>
    <source>
        <strain evidence="1">CGMCC 1.6293</strain>
    </source>
</reference>
<gene>
    <name evidence="1" type="ORF">GCM10011534_32700</name>
</gene>
<accession>A0A917T4V5</accession>
<proteinExistence type="predicted"/>
<dbReference type="Proteomes" id="UP000649829">
    <property type="component" value="Unassembled WGS sequence"/>
</dbReference>
<keyword evidence="2" id="KW-1185">Reference proteome</keyword>
<dbReference type="EMBL" id="BMLF01000002">
    <property type="protein sequence ID" value="GGM08193.1"/>
    <property type="molecule type" value="Genomic_DNA"/>
</dbReference>
<evidence type="ECO:0000313" key="1">
    <source>
        <dbReference type="EMBL" id="GGM08193.1"/>
    </source>
</evidence>
<reference evidence="1" key="2">
    <citation type="submission" date="2020-09" db="EMBL/GenBank/DDBJ databases">
        <authorList>
            <person name="Sun Q."/>
            <person name="Zhou Y."/>
        </authorList>
    </citation>
    <scope>NUCLEOTIDE SEQUENCE</scope>
    <source>
        <strain evidence="1">CGMCC 1.6293</strain>
    </source>
</reference>
<protein>
    <submittedName>
        <fullName evidence="1">Uncharacterized protein</fullName>
    </submittedName>
</protein>